<keyword evidence="1" id="KW-0479">Metal-binding</keyword>
<dbReference type="SUPFAM" id="SSF57850">
    <property type="entry name" value="RING/U-box"/>
    <property type="match status" value="1"/>
</dbReference>
<protein>
    <submittedName>
        <fullName evidence="8">RING finger and CHY zinc finger domain-containing protein</fullName>
    </submittedName>
    <submittedName>
        <fullName evidence="9">RING_finger and CHY zinc finger domain-containing protein</fullName>
    </submittedName>
</protein>
<feature type="domain" description="CHY-type" evidence="6">
    <location>
        <begin position="115"/>
        <end position="183"/>
    </location>
</feature>
<evidence type="ECO:0000256" key="3">
    <source>
        <dbReference type="ARBA" id="ARBA00022833"/>
    </source>
</evidence>
<gene>
    <name evidence="9" type="ORF">HINF_LOCUS50288</name>
    <name evidence="8" type="ORF">HINF_LOCUS55162</name>
</gene>
<dbReference type="PROSITE" id="PS51266">
    <property type="entry name" value="ZF_CHY"/>
    <property type="match status" value="1"/>
</dbReference>
<dbReference type="GO" id="GO:0006511">
    <property type="term" value="P:ubiquitin-dependent protein catabolic process"/>
    <property type="evidence" value="ECO:0007669"/>
    <property type="project" value="TreeGrafter"/>
</dbReference>
<dbReference type="GO" id="GO:0061630">
    <property type="term" value="F:ubiquitin protein ligase activity"/>
    <property type="evidence" value="ECO:0007669"/>
    <property type="project" value="TreeGrafter"/>
</dbReference>
<dbReference type="GO" id="GO:0005634">
    <property type="term" value="C:nucleus"/>
    <property type="evidence" value="ECO:0007669"/>
    <property type="project" value="TreeGrafter"/>
</dbReference>
<evidence type="ECO:0000259" key="6">
    <source>
        <dbReference type="PROSITE" id="PS51266"/>
    </source>
</evidence>
<dbReference type="InterPro" id="IPR018957">
    <property type="entry name" value="Znf_C3HC4_RING-type"/>
</dbReference>
<evidence type="ECO:0000313" key="8">
    <source>
        <dbReference type="EMBL" id="CAI9967517.1"/>
    </source>
</evidence>
<dbReference type="InterPro" id="IPR013083">
    <property type="entry name" value="Znf_RING/FYVE/PHD"/>
</dbReference>
<keyword evidence="10" id="KW-1185">Reference proteome</keyword>
<evidence type="ECO:0000256" key="4">
    <source>
        <dbReference type="PROSITE-ProRule" id="PRU00601"/>
    </source>
</evidence>
<dbReference type="GO" id="GO:0008270">
    <property type="term" value="F:zinc ion binding"/>
    <property type="evidence" value="ECO:0007669"/>
    <property type="project" value="UniProtKB-KW"/>
</dbReference>
<dbReference type="EMBL" id="CATOUU010001024">
    <property type="protein sequence ID" value="CAI9967517.1"/>
    <property type="molecule type" value="Genomic_DNA"/>
</dbReference>
<dbReference type="InterPro" id="IPR037274">
    <property type="entry name" value="Znf_CHY_sf"/>
</dbReference>
<evidence type="ECO:0000313" key="9">
    <source>
        <dbReference type="EMBL" id="CAL6062646.1"/>
    </source>
</evidence>
<proteinExistence type="predicted"/>
<sequence length="454" mass="53425">MKSIPYLVADEVTEPNRNEIIHSIIFTVKQNTEDRFDKNCWIKLQEFASEVVSVEFKLQHYTDAKQVFHVLTYKFYEEHKDMPYEQMKAEFERQQPDDDWYKTLPLDQQVFQGFEIVKSVGCSHDICGCKVQCNICKDFYGCRRCHDEVVDSHEFPKEQTQLVQCRYCNEVQNFSMQCTKCQKMFGKVTCKTCKFISDISMDAKPFFHCDKCTSCNVGLSQDSIHCDTCEVCMSKEYYKTHVCKEFGSCIVCLGELKRSKHPSEELKCGHMLHRACYDQLMEKMIFKCPVCKKFLPVSDDVELVVDYQNDIFENTLISPSQLDQIVSVICNDCGQQFPAVQHPFQQYYCIKCKCYNCEQISSQKFDYSDYQQYIITNDKEMKFPPVSSVETIQKVLVNRYKEIPKEYLALFNRNFIKDEFLDPITIMINEDLPETFIEFIKALIQLIMFAKYLE</sequence>
<comment type="caution">
    <text evidence="8">The sequence shown here is derived from an EMBL/GenBank/DDBJ whole genome shotgun (WGS) entry which is preliminary data.</text>
</comment>
<dbReference type="PROSITE" id="PS51270">
    <property type="entry name" value="ZF_CTCHY"/>
    <property type="match status" value="1"/>
</dbReference>
<dbReference type="AlphaFoldDB" id="A0AA86R7G7"/>
<evidence type="ECO:0000256" key="2">
    <source>
        <dbReference type="ARBA" id="ARBA00022771"/>
    </source>
</evidence>
<reference evidence="9 10" key="2">
    <citation type="submission" date="2024-07" db="EMBL/GenBank/DDBJ databases">
        <authorList>
            <person name="Akdeniz Z."/>
        </authorList>
    </citation>
    <scope>NUCLEOTIDE SEQUENCE [LARGE SCALE GENOMIC DNA]</scope>
</reference>
<reference evidence="8" key="1">
    <citation type="submission" date="2023-06" db="EMBL/GenBank/DDBJ databases">
        <authorList>
            <person name="Kurt Z."/>
        </authorList>
    </citation>
    <scope>NUCLEOTIDE SEQUENCE</scope>
</reference>
<dbReference type="InterPro" id="IPR017921">
    <property type="entry name" value="Znf_CTCHY"/>
</dbReference>
<feature type="domain" description="CTCHY-type" evidence="7">
    <location>
        <begin position="185"/>
        <end position="251"/>
    </location>
</feature>
<dbReference type="PANTHER" id="PTHR21319">
    <property type="entry name" value="RING FINGER AND CHY ZINC FINGER DOMAIN-CONTAINING PROTEIN 1"/>
    <property type="match status" value="1"/>
</dbReference>
<evidence type="ECO:0000256" key="1">
    <source>
        <dbReference type="ARBA" id="ARBA00022723"/>
    </source>
</evidence>
<dbReference type="InterPro" id="IPR037275">
    <property type="entry name" value="Znf_CTCHY_sf"/>
</dbReference>
<dbReference type="Pfam" id="PF00097">
    <property type="entry name" value="zf-C3HC4"/>
    <property type="match status" value="1"/>
</dbReference>
<dbReference type="Gene3D" id="3.30.40.10">
    <property type="entry name" value="Zinc/RING finger domain, C3HC4 (zinc finger)"/>
    <property type="match status" value="1"/>
</dbReference>
<evidence type="ECO:0000259" key="5">
    <source>
        <dbReference type="PROSITE" id="PS50089"/>
    </source>
</evidence>
<feature type="domain" description="RING-type" evidence="5">
    <location>
        <begin position="249"/>
        <end position="292"/>
    </location>
</feature>
<dbReference type="SUPFAM" id="SSF161219">
    <property type="entry name" value="CHY zinc finger-like"/>
    <property type="match status" value="1"/>
</dbReference>
<dbReference type="Proteomes" id="UP001642409">
    <property type="component" value="Unassembled WGS sequence"/>
</dbReference>
<dbReference type="SMART" id="SM00184">
    <property type="entry name" value="RING"/>
    <property type="match status" value="1"/>
</dbReference>
<dbReference type="GO" id="GO:0016567">
    <property type="term" value="P:protein ubiquitination"/>
    <property type="evidence" value="ECO:0007669"/>
    <property type="project" value="TreeGrafter"/>
</dbReference>
<keyword evidence="2 4" id="KW-0863">Zinc-finger</keyword>
<dbReference type="InterPro" id="IPR001841">
    <property type="entry name" value="Znf_RING"/>
</dbReference>
<evidence type="ECO:0000259" key="7">
    <source>
        <dbReference type="PROSITE" id="PS51270"/>
    </source>
</evidence>
<keyword evidence="3" id="KW-0862">Zinc</keyword>
<dbReference type="PROSITE" id="PS50089">
    <property type="entry name" value="ZF_RING_2"/>
    <property type="match status" value="1"/>
</dbReference>
<name>A0AA86R7G7_9EUKA</name>
<organism evidence="8">
    <name type="scientific">Hexamita inflata</name>
    <dbReference type="NCBI Taxonomy" id="28002"/>
    <lineage>
        <taxon>Eukaryota</taxon>
        <taxon>Metamonada</taxon>
        <taxon>Diplomonadida</taxon>
        <taxon>Hexamitidae</taxon>
        <taxon>Hexamitinae</taxon>
        <taxon>Hexamita</taxon>
    </lineage>
</organism>
<dbReference type="InterPro" id="IPR008913">
    <property type="entry name" value="Znf_CHY"/>
</dbReference>
<dbReference type="SUPFAM" id="SSF161245">
    <property type="entry name" value="Zinc hairpin stack"/>
    <property type="match status" value="1"/>
</dbReference>
<dbReference type="EMBL" id="CAXDID020000240">
    <property type="protein sequence ID" value="CAL6062646.1"/>
    <property type="molecule type" value="Genomic_DNA"/>
</dbReference>
<evidence type="ECO:0000313" key="10">
    <source>
        <dbReference type="Proteomes" id="UP001642409"/>
    </source>
</evidence>
<dbReference type="PANTHER" id="PTHR21319:SF53">
    <property type="entry name" value="RING FINGER AND CHY ZINC FINGER DOMAIN-CONTAINING PROTEIN 1"/>
    <property type="match status" value="1"/>
</dbReference>
<accession>A0AA86R7G7</accession>
<dbReference type="Pfam" id="PF05495">
    <property type="entry name" value="zf-CHY"/>
    <property type="match status" value="1"/>
</dbReference>